<feature type="compositionally biased region" description="Polar residues" evidence="3">
    <location>
        <begin position="703"/>
        <end position="722"/>
    </location>
</feature>
<evidence type="ECO:0000256" key="5">
    <source>
        <dbReference type="SAM" id="SignalP"/>
    </source>
</evidence>
<dbReference type="EMBL" id="KB822719">
    <property type="protein sequence ID" value="ETN41026.1"/>
    <property type="molecule type" value="Genomic_DNA"/>
</dbReference>
<feature type="region of interest" description="Disordered" evidence="3">
    <location>
        <begin position="696"/>
        <end position="891"/>
    </location>
</feature>
<evidence type="ECO:0000256" key="2">
    <source>
        <dbReference type="ARBA" id="ARBA00022737"/>
    </source>
</evidence>
<protein>
    <recommendedName>
        <fullName evidence="8">Kelch repeat protein</fullName>
    </recommendedName>
</protein>
<evidence type="ECO:0000313" key="7">
    <source>
        <dbReference type="Proteomes" id="UP000030752"/>
    </source>
</evidence>
<feature type="compositionally biased region" description="Basic and acidic residues" evidence="3">
    <location>
        <begin position="602"/>
        <end position="611"/>
    </location>
</feature>
<keyword evidence="5" id="KW-0732">Signal</keyword>
<keyword evidence="4" id="KW-0812">Transmembrane</keyword>
<feature type="compositionally biased region" description="Polar residues" evidence="3">
    <location>
        <begin position="618"/>
        <end position="629"/>
    </location>
</feature>
<keyword evidence="4" id="KW-1133">Transmembrane helix</keyword>
<organism evidence="6 7">
    <name type="scientific">Cyphellophora europaea (strain CBS 101466)</name>
    <name type="common">Phialophora europaea</name>
    <dbReference type="NCBI Taxonomy" id="1220924"/>
    <lineage>
        <taxon>Eukaryota</taxon>
        <taxon>Fungi</taxon>
        <taxon>Dikarya</taxon>
        <taxon>Ascomycota</taxon>
        <taxon>Pezizomycotina</taxon>
        <taxon>Eurotiomycetes</taxon>
        <taxon>Chaetothyriomycetidae</taxon>
        <taxon>Chaetothyriales</taxon>
        <taxon>Cyphellophoraceae</taxon>
        <taxon>Cyphellophora</taxon>
    </lineage>
</organism>
<evidence type="ECO:0000256" key="3">
    <source>
        <dbReference type="SAM" id="MobiDB-lite"/>
    </source>
</evidence>
<feature type="compositionally biased region" description="Basic and acidic residues" evidence="3">
    <location>
        <begin position="852"/>
        <end position="871"/>
    </location>
</feature>
<evidence type="ECO:0000313" key="6">
    <source>
        <dbReference type="EMBL" id="ETN41026.1"/>
    </source>
</evidence>
<accession>W2RWZ9</accession>
<dbReference type="HOGENOM" id="CLU_012508_1_2_1"/>
<keyword evidence="4" id="KW-0472">Membrane</keyword>
<evidence type="ECO:0000256" key="1">
    <source>
        <dbReference type="ARBA" id="ARBA00022441"/>
    </source>
</evidence>
<evidence type="ECO:0000256" key="4">
    <source>
        <dbReference type="SAM" id="Phobius"/>
    </source>
</evidence>
<dbReference type="PANTHER" id="PTHR46228:SF2">
    <property type="entry name" value="KELCH REPEAT PROTEIN (AFU_ORTHOLOGUE AFUA_4G14350)"/>
    <property type="match status" value="1"/>
</dbReference>
<dbReference type="AlphaFoldDB" id="W2RWZ9"/>
<feature type="compositionally biased region" description="Basic and acidic residues" evidence="3">
    <location>
        <begin position="813"/>
        <end position="843"/>
    </location>
</feature>
<dbReference type="GeneID" id="19970299"/>
<feature type="region of interest" description="Disordered" evidence="3">
    <location>
        <begin position="557"/>
        <end position="644"/>
    </location>
</feature>
<keyword evidence="2" id="KW-0677">Repeat</keyword>
<dbReference type="SUPFAM" id="SSF50965">
    <property type="entry name" value="Galactose oxidase, central domain"/>
    <property type="match status" value="1"/>
</dbReference>
<feature type="transmembrane region" description="Helical" evidence="4">
    <location>
        <begin position="497"/>
        <end position="521"/>
    </location>
</feature>
<feature type="compositionally biased region" description="Basic and acidic residues" evidence="3">
    <location>
        <begin position="735"/>
        <end position="745"/>
    </location>
</feature>
<dbReference type="eggNOG" id="ENOG502SIX7">
    <property type="taxonomic scope" value="Eukaryota"/>
</dbReference>
<dbReference type="STRING" id="1220924.W2RWZ9"/>
<dbReference type="PANTHER" id="PTHR46228">
    <property type="entry name" value="KELCH DOMAIN-CONTAINING PROTEIN"/>
    <property type="match status" value="1"/>
</dbReference>
<feature type="region of interest" description="Disordered" evidence="3">
    <location>
        <begin position="468"/>
        <end position="494"/>
    </location>
</feature>
<dbReference type="InterPro" id="IPR011043">
    <property type="entry name" value="Gal_Oxase/kelch_b-propeller"/>
</dbReference>
<feature type="signal peptide" evidence="5">
    <location>
        <begin position="1"/>
        <end position="15"/>
    </location>
</feature>
<keyword evidence="1" id="KW-0880">Kelch repeat</keyword>
<dbReference type="OrthoDB" id="540004at2759"/>
<dbReference type="InParanoid" id="W2RWZ9"/>
<reference evidence="6 7" key="1">
    <citation type="submission" date="2013-03" db="EMBL/GenBank/DDBJ databases">
        <title>The Genome Sequence of Phialophora europaea CBS 101466.</title>
        <authorList>
            <consortium name="The Broad Institute Genomics Platform"/>
            <person name="Cuomo C."/>
            <person name="de Hoog S."/>
            <person name="Gorbushina A."/>
            <person name="Walker B."/>
            <person name="Young S.K."/>
            <person name="Zeng Q."/>
            <person name="Gargeya S."/>
            <person name="Fitzgerald M."/>
            <person name="Haas B."/>
            <person name="Abouelleil A."/>
            <person name="Allen A.W."/>
            <person name="Alvarado L."/>
            <person name="Arachchi H.M."/>
            <person name="Berlin A.M."/>
            <person name="Chapman S.B."/>
            <person name="Gainer-Dewar J."/>
            <person name="Goldberg J."/>
            <person name="Griggs A."/>
            <person name="Gujja S."/>
            <person name="Hansen M."/>
            <person name="Howarth C."/>
            <person name="Imamovic A."/>
            <person name="Ireland A."/>
            <person name="Larimer J."/>
            <person name="McCowan C."/>
            <person name="Murphy C."/>
            <person name="Pearson M."/>
            <person name="Poon T.W."/>
            <person name="Priest M."/>
            <person name="Roberts A."/>
            <person name="Saif S."/>
            <person name="Shea T."/>
            <person name="Sisk P."/>
            <person name="Sykes S."/>
            <person name="Wortman J."/>
            <person name="Nusbaum C."/>
            <person name="Birren B."/>
        </authorList>
    </citation>
    <scope>NUCLEOTIDE SEQUENCE [LARGE SCALE GENOMIC DNA]</scope>
    <source>
        <strain evidence="6 7">CBS 101466</strain>
    </source>
</reference>
<keyword evidence="7" id="KW-1185">Reference proteome</keyword>
<sequence>MRALLLLGLSVLTLAQNDQRICAWYRPRYGSVRDALYIDGGTILENGWQDGSWASSNPTQTYPSGVLYALNFSNTFEGLEPVDLRELLTELPLTAGGPYDAPDFSEGAMFTSDYELYTYGGLPRSDSSSSTILNYRLFPSEGQTIFSPGPRTGVDLDNDVSNYVTSGGWASAPSENKGWYFSGMRAASWGPLAQMASTDDVRAVTDLSNVLITADFTSPGSASWQNTTLPSDVRPRVNPELVWIPVAQQGVLLAIGGVLHHQKFGNYGLEDDQIEESEEISPSFMTQIPVYDIDGDEWYLQNTTGDAPDFRAEFCAVVAALPDDTSTYDIYIYGGDNGLPGSRAIYADDAVWVLSVPAFRWTRVSTGAFSHGRSGHSCATPFPNQMLVLGGQNLNSTTFCIQDGSVIDVFNLNTLEWTRKYSWDTYEDYRRPQIIIDAIDGAAGADSAVRALFDTTYTTVRNTWYPYTAGGSNDTNSGNGTDTTNVERSSTGGGTNAGAIAGGVVGGIAVLVIGFLIFWFCRPSRRAARKSRNSTTAYTETTLGASAVSRWLRRTNFNEPPQRQAGLKEGSETDATSNDDHIVPAANARPPTTLDGPAELYGDERAFHEMSTDDGFSPRSSTAVDNTTNRTRHTSVEAGSEPIHEMLDDSVVSPRQSAQVPSQPFVWKAEHRPFGSIDENSASGPLASLAAGVAGSNSAISHPGSTQSGSDRGAVSRTSVDQSSRPSISGPPPGHDIRPTLDRNESSISSELPTSPPSRHGSNLRMSANAAGPISPSLADVDRHAQAGGIVSATSGRPGYGRHGSSLVSAVSENEKAMLKDEKRVEGDRREARRILEGEKEEVMSPVAASALEERKSTAAEMSETPKEVRRVASSSSRFKEDLTTLGEAEK</sequence>
<feature type="chain" id="PRO_5013107893" description="Kelch repeat protein" evidence="5">
    <location>
        <begin position="16"/>
        <end position="891"/>
    </location>
</feature>
<name>W2RWZ9_CYPE1</name>
<dbReference type="RefSeq" id="XP_008715535.1">
    <property type="nucleotide sequence ID" value="XM_008717313.1"/>
</dbReference>
<gene>
    <name evidence="6" type="ORF">HMPREF1541_02960</name>
</gene>
<dbReference type="Proteomes" id="UP000030752">
    <property type="component" value="Unassembled WGS sequence"/>
</dbReference>
<dbReference type="VEuPathDB" id="FungiDB:HMPREF1541_02960"/>
<proteinExistence type="predicted"/>
<evidence type="ECO:0008006" key="8">
    <source>
        <dbReference type="Google" id="ProtNLM"/>
    </source>
</evidence>
<feature type="compositionally biased region" description="Low complexity" evidence="3">
    <location>
        <begin position="470"/>
        <end position="484"/>
    </location>
</feature>
<feature type="compositionally biased region" description="Basic and acidic residues" evidence="3">
    <location>
        <begin position="878"/>
        <end position="891"/>
    </location>
</feature>